<dbReference type="Pfam" id="PF23569">
    <property type="entry name" value="NBD_SMAX1"/>
    <property type="match status" value="1"/>
</dbReference>
<protein>
    <recommendedName>
        <fullName evidence="4">Clp R domain-containing protein</fullName>
    </recommendedName>
</protein>
<dbReference type="Pfam" id="PF02861">
    <property type="entry name" value="Clp_N"/>
    <property type="match status" value="1"/>
</dbReference>
<dbReference type="InterPro" id="IPR051650">
    <property type="entry name" value="SL_signaling_regulator"/>
</dbReference>
<dbReference type="SUPFAM" id="SSF81923">
    <property type="entry name" value="Double Clp-N motif"/>
    <property type="match status" value="1"/>
</dbReference>
<dbReference type="Gene3D" id="1.10.1780.10">
    <property type="entry name" value="Clp, N-terminal domain"/>
    <property type="match status" value="1"/>
</dbReference>
<dbReference type="InterPro" id="IPR004176">
    <property type="entry name" value="Clp_R_N"/>
</dbReference>
<feature type="domain" description="Clp R" evidence="4">
    <location>
        <begin position="8"/>
        <end position="181"/>
    </location>
</feature>
<gene>
    <name evidence="5" type="ORF">QVD17_15524</name>
</gene>
<dbReference type="AlphaFoldDB" id="A0AAD8NZR1"/>
<comment type="caution">
    <text evidence="5">The sequence shown here is derived from an EMBL/GenBank/DDBJ whole genome shotgun (WGS) entry which is preliminary data.</text>
</comment>
<proteinExistence type="inferred from homology"/>
<keyword evidence="2 3" id="KW-0677">Repeat</keyword>
<reference evidence="5" key="1">
    <citation type="journal article" date="2023" name="bioRxiv">
        <title>Improved chromosome-level genome assembly for marigold (Tagetes erecta).</title>
        <authorList>
            <person name="Jiang F."/>
            <person name="Yuan L."/>
            <person name="Wang S."/>
            <person name="Wang H."/>
            <person name="Xu D."/>
            <person name="Wang A."/>
            <person name="Fan W."/>
        </authorList>
    </citation>
    <scope>NUCLEOTIDE SEQUENCE</scope>
    <source>
        <strain evidence="5">WSJ</strain>
        <tissue evidence="5">Leaf</tissue>
    </source>
</reference>
<comment type="similarity">
    <text evidence="1">Belongs to the ClpA/ClpB family.</text>
</comment>
<sequence>MPTPVTSARQCLTDEAARALDDAVTVARRRSHSQTTSLHVVSALLSLPTSILRDACTRTRSLAHSPRLQFRALDLCINVSLDRIPSSKSKTLDDEQQPQVSNSLMAAIKRSQANQRRDPDTFHLYQMQQLQNPQSVVKVELKQFILSILDDPIVSRVFGDAGFRSTDIKIAILHPPSLTFPPVLLCNRSAISFPFAVDHEEEDFKRIGCVLVKKTLKNPLLVGNSSHTVVTGFTECLKIGKVSFLPNEIEGLDVISIENELRGFVLGDLSEDLMSLKLKEVRENAESCRGCGVIVNFGELKLFLDGGSMEPVVKQLSNLVQFCGGKLWLIGCVGSYDVYMKILAKYPNLEKDWDLNLVPITCSRLSTNGSQMKSSTLLMIITV</sequence>
<dbReference type="PANTHER" id="PTHR43572">
    <property type="entry name" value="CHAPERONE PROTEIN CLPD, CHLOROPLASTIC"/>
    <property type="match status" value="1"/>
</dbReference>
<organism evidence="5 6">
    <name type="scientific">Tagetes erecta</name>
    <name type="common">African marigold</name>
    <dbReference type="NCBI Taxonomy" id="13708"/>
    <lineage>
        <taxon>Eukaryota</taxon>
        <taxon>Viridiplantae</taxon>
        <taxon>Streptophyta</taxon>
        <taxon>Embryophyta</taxon>
        <taxon>Tracheophyta</taxon>
        <taxon>Spermatophyta</taxon>
        <taxon>Magnoliopsida</taxon>
        <taxon>eudicotyledons</taxon>
        <taxon>Gunneridae</taxon>
        <taxon>Pentapetalae</taxon>
        <taxon>asterids</taxon>
        <taxon>campanulids</taxon>
        <taxon>Asterales</taxon>
        <taxon>Asteraceae</taxon>
        <taxon>Asteroideae</taxon>
        <taxon>Heliantheae alliance</taxon>
        <taxon>Tageteae</taxon>
        <taxon>Tagetes</taxon>
    </lineage>
</organism>
<evidence type="ECO:0000259" key="4">
    <source>
        <dbReference type="PROSITE" id="PS51903"/>
    </source>
</evidence>
<dbReference type="Proteomes" id="UP001229421">
    <property type="component" value="Unassembled WGS sequence"/>
</dbReference>
<name>A0AAD8NZR1_TARER</name>
<evidence type="ECO:0000256" key="3">
    <source>
        <dbReference type="PROSITE-ProRule" id="PRU01251"/>
    </source>
</evidence>
<keyword evidence="6" id="KW-1185">Reference proteome</keyword>
<dbReference type="InterPro" id="IPR058680">
    <property type="entry name" value="NBD_SMAX1-like"/>
</dbReference>
<dbReference type="PROSITE" id="PS51903">
    <property type="entry name" value="CLP_R"/>
    <property type="match status" value="1"/>
</dbReference>
<evidence type="ECO:0000313" key="5">
    <source>
        <dbReference type="EMBL" id="KAK1426844.1"/>
    </source>
</evidence>
<evidence type="ECO:0000256" key="1">
    <source>
        <dbReference type="ARBA" id="ARBA00008675"/>
    </source>
</evidence>
<accession>A0AAD8NZR1</accession>
<dbReference type="PANTHER" id="PTHR43572:SF38">
    <property type="entry name" value="PROTEIN SMAX1-LIKE 6"/>
    <property type="match status" value="1"/>
</dbReference>
<dbReference type="InterPro" id="IPR036628">
    <property type="entry name" value="Clp_N_dom_sf"/>
</dbReference>
<evidence type="ECO:0000256" key="2">
    <source>
        <dbReference type="ARBA" id="ARBA00022737"/>
    </source>
</evidence>
<evidence type="ECO:0000313" key="6">
    <source>
        <dbReference type="Proteomes" id="UP001229421"/>
    </source>
</evidence>
<dbReference type="EMBL" id="JAUHHV010000004">
    <property type="protein sequence ID" value="KAK1426844.1"/>
    <property type="molecule type" value="Genomic_DNA"/>
</dbReference>